<dbReference type="SUPFAM" id="SSF56112">
    <property type="entry name" value="Protein kinase-like (PK-like)"/>
    <property type="match status" value="1"/>
</dbReference>
<dbReference type="RefSeq" id="WP_033519874.1">
    <property type="nucleotide sequence ID" value="NZ_CAUPKV010000028.1"/>
</dbReference>
<reference evidence="3 4" key="1">
    <citation type="submission" date="2014-03" db="EMBL/GenBank/DDBJ databases">
        <title>Genomics of Bifidobacteria.</title>
        <authorList>
            <person name="Ventura M."/>
            <person name="Milani C."/>
            <person name="Lugli G.A."/>
        </authorList>
    </citation>
    <scope>NUCLEOTIDE SEQUENCE [LARGE SCALE GENOMIC DNA]</scope>
    <source>
        <strain evidence="3 4">LMG 21589</strain>
    </source>
</reference>
<evidence type="ECO:0000313" key="4">
    <source>
        <dbReference type="Proteomes" id="UP000029033"/>
    </source>
</evidence>
<organism evidence="3 4">
    <name type="scientific">Bifidobacterium scardovii</name>
    <dbReference type="NCBI Taxonomy" id="158787"/>
    <lineage>
        <taxon>Bacteria</taxon>
        <taxon>Bacillati</taxon>
        <taxon>Actinomycetota</taxon>
        <taxon>Actinomycetes</taxon>
        <taxon>Bifidobacteriales</taxon>
        <taxon>Bifidobacteriaceae</taxon>
        <taxon>Bifidobacterium</taxon>
    </lineage>
</organism>
<keyword evidence="4" id="KW-1185">Reference proteome</keyword>
<protein>
    <submittedName>
        <fullName evidence="3">Aminoglycoside phosphotransferase</fullName>
    </submittedName>
</protein>
<dbReference type="Proteomes" id="UP000029033">
    <property type="component" value="Unassembled WGS sequence"/>
</dbReference>
<dbReference type="STRING" id="158787.BSCA_1237"/>
<dbReference type="Pfam" id="PF01636">
    <property type="entry name" value="APH"/>
    <property type="match status" value="1"/>
</dbReference>
<evidence type="ECO:0000313" key="3">
    <source>
        <dbReference type="EMBL" id="KFI95940.1"/>
    </source>
</evidence>
<comment type="caution">
    <text evidence="3">The sequence shown here is derived from an EMBL/GenBank/DDBJ whole genome shotgun (WGS) entry which is preliminary data.</text>
</comment>
<dbReference type="InterPro" id="IPR050249">
    <property type="entry name" value="Pseudomonas-type_ThrB"/>
</dbReference>
<sequence length="380" mass="41793">MENADNDPQLDIVAQRWPDVTLDEAGRVLAALAEPMRAQEVLAHSGRPTASGSTVRTDHGDVFIKRYDRSVRDTPSILPYHRFVAHLASAGMPCPAFLEFDEHAAPGALRTTLAVGPSVYEVCPRADGEDRYADALTWDPPRSLAEAEGLGALLARIALAAASFDEPRPESVSPFQDRFGLFASDDLDAALEDWLAQRPSVARYLKDTHRDLRRDLAEHRRLSERISGAYHQLPSCWTHGDPHVSNFLWRGDAPSAAFDFGLADRNAAVFDLVEALERNAIQFVQIMNGDDTACRPDIAGAIIRGYQRVRPLGDNERALVADMLPVAQAEASLNWIGYYADGTGRADDAAWCYDVSLIAHTAWFFRPAGRAFLDAVRAAL</sequence>
<dbReference type="InterPro" id="IPR002575">
    <property type="entry name" value="Aminoglycoside_PTrfase"/>
</dbReference>
<dbReference type="GO" id="GO:0004413">
    <property type="term" value="F:homoserine kinase activity"/>
    <property type="evidence" value="ECO:0007669"/>
    <property type="project" value="TreeGrafter"/>
</dbReference>
<evidence type="ECO:0000259" key="2">
    <source>
        <dbReference type="Pfam" id="PF01636"/>
    </source>
</evidence>
<dbReference type="PANTHER" id="PTHR21064">
    <property type="entry name" value="AMINOGLYCOSIDE PHOSPHOTRANSFERASE DOMAIN-CONTAINING PROTEIN-RELATED"/>
    <property type="match status" value="1"/>
</dbReference>
<dbReference type="GeneID" id="85165151"/>
<name>A0A087DK90_9BIFI</name>
<dbReference type="GO" id="GO:0009088">
    <property type="term" value="P:threonine biosynthetic process"/>
    <property type="evidence" value="ECO:0007669"/>
    <property type="project" value="TreeGrafter"/>
</dbReference>
<dbReference type="EMBL" id="JGZO01000001">
    <property type="protein sequence ID" value="KFI95940.1"/>
    <property type="molecule type" value="Genomic_DNA"/>
</dbReference>
<dbReference type="InterPro" id="IPR011009">
    <property type="entry name" value="Kinase-like_dom_sf"/>
</dbReference>
<dbReference type="AlphaFoldDB" id="A0A087DK90"/>
<dbReference type="PANTHER" id="PTHR21064:SF6">
    <property type="entry name" value="AMINOGLYCOSIDE PHOSPHOTRANSFERASE DOMAIN-CONTAINING PROTEIN"/>
    <property type="match status" value="1"/>
</dbReference>
<keyword evidence="3" id="KW-0808">Transferase</keyword>
<feature type="domain" description="Aminoglycoside phosphotransferase" evidence="2">
    <location>
        <begin position="55"/>
        <end position="312"/>
    </location>
</feature>
<dbReference type="eggNOG" id="COG2334">
    <property type="taxonomic scope" value="Bacteria"/>
</dbReference>
<gene>
    <name evidence="3" type="ORF">BSCA_1237</name>
</gene>
<accession>A0A087DK90</accession>
<comment type="similarity">
    <text evidence="1">Belongs to the pseudomonas-type ThrB family.</text>
</comment>
<dbReference type="OrthoDB" id="3266537at2"/>
<dbReference type="Gene3D" id="3.90.1200.10">
    <property type="match status" value="1"/>
</dbReference>
<proteinExistence type="inferred from homology"/>
<evidence type="ECO:0000256" key="1">
    <source>
        <dbReference type="ARBA" id="ARBA00038240"/>
    </source>
</evidence>